<dbReference type="EMBL" id="CP001145">
    <property type="protein sequence ID" value="ACI17871.1"/>
    <property type="molecule type" value="Genomic_DNA"/>
</dbReference>
<sequence>MAEVKKRENESLDDMLRRFRKEVEKDKILEDFRKHEIYTPKTKKKKKK</sequence>
<name>B5Y8W6_COPPD</name>
<evidence type="ECO:0000313" key="8">
    <source>
        <dbReference type="Proteomes" id="UP000001732"/>
    </source>
</evidence>
<evidence type="ECO:0000256" key="3">
    <source>
        <dbReference type="ARBA" id="ARBA00023274"/>
    </source>
</evidence>
<dbReference type="GO" id="GO:1990904">
    <property type="term" value="C:ribonucleoprotein complex"/>
    <property type="evidence" value="ECO:0007669"/>
    <property type="project" value="UniProtKB-KW"/>
</dbReference>
<keyword evidence="8" id="KW-1185">Reference proteome</keyword>
<keyword evidence="3 5" id="KW-0687">Ribonucleoprotein</keyword>
<comment type="similarity">
    <text evidence="1 5 6">Belongs to the bacterial ribosomal protein bS21 family.</text>
</comment>
<evidence type="ECO:0000313" key="7">
    <source>
        <dbReference type="EMBL" id="ACI17871.1"/>
    </source>
</evidence>
<proteinExistence type="inferred from homology"/>
<accession>B5Y8W6</accession>
<dbReference type="GO" id="GO:0005840">
    <property type="term" value="C:ribosome"/>
    <property type="evidence" value="ECO:0007669"/>
    <property type="project" value="UniProtKB-KW"/>
</dbReference>
<dbReference type="Gene3D" id="1.20.5.1150">
    <property type="entry name" value="Ribosomal protein S8"/>
    <property type="match status" value="1"/>
</dbReference>
<dbReference type="HAMAP" id="MF_00358">
    <property type="entry name" value="Ribosomal_bS21"/>
    <property type="match status" value="1"/>
</dbReference>
<evidence type="ECO:0000256" key="5">
    <source>
        <dbReference type="HAMAP-Rule" id="MF_00358"/>
    </source>
</evidence>
<reference evidence="8" key="1">
    <citation type="submission" date="2008-08" db="EMBL/GenBank/DDBJ databases">
        <title>The complete genome sequence of Coprothermobacter proteolyticus strain ATCC 5245 / DSM 5265 / BT.</title>
        <authorList>
            <person name="Dodson R.J."/>
            <person name="Durkin A.S."/>
            <person name="Wu M."/>
            <person name="Eisen J."/>
            <person name="Sutton G."/>
        </authorList>
    </citation>
    <scope>NUCLEOTIDE SEQUENCE [LARGE SCALE GENOMIC DNA]</scope>
    <source>
        <strain evidence="8">ATCC 35245 / DSM 5265 / OCM 4 / BT</strain>
    </source>
</reference>
<dbReference type="GO" id="GO:0006412">
    <property type="term" value="P:translation"/>
    <property type="evidence" value="ECO:0007669"/>
    <property type="project" value="UniProtKB-UniRule"/>
</dbReference>
<gene>
    <name evidence="5 7" type="primary">rpsU</name>
    <name evidence="7" type="ordered locus">COPRO5265_0875</name>
</gene>
<dbReference type="RefSeq" id="WP_012544522.1">
    <property type="nucleotide sequence ID" value="NC_011295.1"/>
</dbReference>
<keyword evidence="2 5" id="KW-0689">Ribosomal protein</keyword>
<evidence type="ECO:0000256" key="4">
    <source>
        <dbReference type="ARBA" id="ARBA00035135"/>
    </source>
</evidence>
<reference evidence="7 8" key="2">
    <citation type="journal article" date="2014" name="Genome Announc.">
        <title>Complete Genome Sequence of Coprothermobacter proteolyticus DSM 5265.</title>
        <authorList>
            <person name="Alexiev A."/>
            <person name="Coil D.A."/>
            <person name="Badger J.H."/>
            <person name="Enticknap J."/>
            <person name="Ward N."/>
            <person name="Robb F.T."/>
            <person name="Eisen J.A."/>
        </authorList>
    </citation>
    <scope>NUCLEOTIDE SEQUENCE [LARGE SCALE GENOMIC DNA]</scope>
    <source>
        <strain evidence="8">ATCC 35245 / DSM 5265 / OCM 4 / BT</strain>
    </source>
</reference>
<evidence type="ECO:0000256" key="6">
    <source>
        <dbReference type="RuleBase" id="RU000667"/>
    </source>
</evidence>
<dbReference type="Proteomes" id="UP000001732">
    <property type="component" value="Chromosome"/>
</dbReference>
<dbReference type="KEGG" id="cpo:COPRO5265_0875"/>
<protein>
    <recommendedName>
        <fullName evidence="4 5">Small ribosomal subunit protein bS21</fullName>
    </recommendedName>
</protein>
<organism evidence="7 8">
    <name type="scientific">Coprothermobacter proteolyticus (strain ATCC 35245 / DSM 5265 / OCM 4 / BT)</name>
    <dbReference type="NCBI Taxonomy" id="309798"/>
    <lineage>
        <taxon>Bacteria</taxon>
        <taxon>Pseudomonadati</taxon>
        <taxon>Coprothermobacterota</taxon>
        <taxon>Coprothermobacteria</taxon>
        <taxon>Coprothermobacterales</taxon>
        <taxon>Coprothermobacteraceae</taxon>
        <taxon>Coprothermobacter</taxon>
    </lineage>
</organism>
<dbReference type="InterPro" id="IPR038380">
    <property type="entry name" value="Ribosomal_bS21_sf"/>
</dbReference>
<evidence type="ECO:0000256" key="1">
    <source>
        <dbReference type="ARBA" id="ARBA00006640"/>
    </source>
</evidence>
<dbReference type="Pfam" id="PF01165">
    <property type="entry name" value="Ribosomal_S21"/>
    <property type="match status" value="1"/>
</dbReference>
<dbReference type="HOGENOM" id="CLU_159258_3_2_9"/>
<dbReference type="PRINTS" id="PR00976">
    <property type="entry name" value="RIBOSOMALS21"/>
</dbReference>
<evidence type="ECO:0000256" key="2">
    <source>
        <dbReference type="ARBA" id="ARBA00022980"/>
    </source>
</evidence>
<dbReference type="AlphaFoldDB" id="B5Y8W6"/>
<dbReference type="OrthoDB" id="9799244at2"/>
<dbReference type="NCBIfam" id="TIGR00030">
    <property type="entry name" value="S21p"/>
    <property type="match status" value="1"/>
</dbReference>
<dbReference type="GO" id="GO:0003735">
    <property type="term" value="F:structural constituent of ribosome"/>
    <property type="evidence" value="ECO:0007669"/>
    <property type="project" value="InterPro"/>
</dbReference>
<dbReference type="STRING" id="309798.COPRO5265_0875"/>
<dbReference type="InterPro" id="IPR001911">
    <property type="entry name" value="Ribosomal_bS21"/>
</dbReference>